<keyword evidence="2" id="KW-0418">Kinase</keyword>
<dbReference type="Gene3D" id="1.10.510.10">
    <property type="entry name" value="Transferase(Phosphotransferase) domain 1"/>
    <property type="match status" value="1"/>
</dbReference>
<accession>A0A9P5PMQ4</accession>
<dbReference type="OrthoDB" id="4062651at2759"/>
<feature type="domain" description="Protein kinase" evidence="1">
    <location>
        <begin position="1"/>
        <end position="129"/>
    </location>
</feature>
<dbReference type="PROSITE" id="PS50011">
    <property type="entry name" value="PROTEIN_KINASE_DOM"/>
    <property type="match status" value="1"/>
</dbReference>
<dbReference type="Proteomes" id="UP000772434">
    <property type="component" value="Unassembled WGS sequence"/>
</dbReference>
<dbReference type="SUPFAM" id="SSF56112">
    <property type="entry name" value="Protein kinase-like (PK-like)"/>
    <property type="match status" value="1"/>
</dbReference>
<name>A0A9P5PMQ4_9AGAR</name>
<keyword evidence="2" id="KW-0808">Transferase</keyword>
<evidence type="ECO:0000313" key="3">
    <source>
        <dbReference type="Proteomes" id="UP000772434"/>
    </source>
</evidence>
<dbReference type="InterPro" id="IPR008271">
    <property type="entry name" value="Ser/Thr_kinase_AS"/>
</dbReference>
<dbReference type="EMBL" id="JADNRY010000092">
    <property type="protein sequence ID" value="KAF9066163.1"/>
    <property type="molecule type" value="Genomic_DNA"/>
</dbReference>
<dbReference type="InterPro" id="IPR000719">
    <property type="entry name" value="Prot_kinase_dom"/>
</dbReference>
<dbReference type="InterPro" id="IPR011009">
    <property type="entry name" value="Kinase-like_dom_sf"/>
</dbReference>
<dbReference type="Pfam" id="PF00069">
    <property type="entry name" value="Pkinase"/>
    <property type="match status" value="1"/>
</dbReference>
<gene>
    <name evidence="2" type="ORF">BDP27DRAFT_1546768</name>
</gene>
<evidence type="ECO:0000259" key="1">
    <source>
        <dbReference type="PROSITE" id="PS50011"/>
    </source>
</evidence>
<dbReference type="GO" id="GO:0005524">
    <property type="term" value="F:ATP binding"/>
    <property type="evidence" value="ECO:0007669"/>
    <property type="project" value="InterPro"/>
</dbReference>
<reference evidence="2" key="1">
    <citation type="submission" date="2020-11" db="EMBL/GenBank/DDBJ databases">
        <authorList>
            <consortium name="DOE Joint Genome Institute"/>
            <person name="Ahrendt S."/>
            <person name="Riley R."/>
            <person name="Andreopoulos W."/>
            <person name="Labutti K."/>
            <person name="Pangilinan J."/>
            <person name="Ruiz-Duenas F.J."/>
            <person name="Barrasa J.M."/>
            <person name="Sanchez-Garcia M."/>
            <person name="Camarero S."/>
            <person name="Miyauchi S."/>
            <person name="Serrano A."/>
            <person name="Linde D."/>
            <person name="Babiker R."/>
            <person name="Drula E."/>
            <person name="Ayuso-Fernandez I."/>
            <person name="Pacheco R."/>
            <person name="Padilla G."/>
            <person name="Ferreira P."/>
            <person name="Barriuso J."/>
            <person name="Kellner H."/>
            <person name="Castanera R."/>
            <person name="Alfaro M."/>
            <person name="Ramirez L."/>
            <person name="Pisabarro A.G."/>
            <person name="Kuo A."/>
            <person name="Tritt A."/>
            <person name="Lipzen A."/>
            <person name="He G."/>
            <person name="Yan M."/>
            <person name="Ng V."/>
            <person name="Cullen D."/>
            <person name="Martin F."/>
            <person name="Rosso M.-N."/>
            <person name="Henrissat B."/>
            <person name="Hibbett D."/>
            <person name="Martinez A.T."/>
            <person name="Grigoriev I.V."/>
        </authorList>
    </citation>
    <scope>NUCLEOTIDE SEQUENCE</scope>
    <source>
        <strain evidence="2">AH 40177</strain>
    </source>
</reference>
<comment type="caution">
    <text evidence="2">The sequence shown here is derived from an EMBL/GenBank/DDBJ whole genome shotgun (WGS) entry which is preliminary data.</text>
</comment>
<dbReference type="GO" id="GO:0004672">
    <property type="term" value="F:protein kinase activity"/>
    <property type="evidence" value="ECO:0007669"/>
    <property type="project" value="InterPro"/>
</dbReference>
<keyword evidence="3" id="KW-1185">Reference proteome</keyword>
<organism evidence="2 3">
    <name type="scientific">Rhodocollybia butyracea</name>
    <dbReference type="NCBI Taxonomy" id="206335"/>
    <lineage>
        <taxon>Eukaryota</taxon>
        <taxon>Fungi</taxon>
        <taxon>Dikarya</taxon>
        <taxon>Basidiomycota</taxon>
        <taxon>Agaricomycotina</taxon>
        <taxon>Agaricomycetes</taxon>
        <taxon>Agaricomycetidae</taxon>
        <taxon>Agaricales</taxon>
        <taxon>Marasmiineae</taxon>
        <taxon>Omphalotaceae</taxon>
        <taxon>Rhodocollybia</taxon>
    </lineage>
</organism>
<protein>
    <submittedName>
        <fullName evidence="2">Kinase-like domain-containing protein</fullName>
    </submittedName>
</protein>
<sequence>MSHDLANGLQFLHDSGIAHMDIKPRNLVYDPKTLVLQIIDFNAIVWVKNSDKVIRGRRGTTDWMAPGLYIEVERGKAFKPILADRYPCGLVFQRMLLAEIRELATEEHWTEMRSFPCALMNDEPESDPA</sequence>
<proteinExistence type="predicted"/>
<evidence type="ECO:0000313" key="2">
    <source>
        <dbReference type="EMBL" id="KAF9066163.1"/>
    </source>
</evidence>
<dbReference type="AlphaFoldDB" id="A0A9P5PMQ4"/>
<dbReference type="PROSITE" id="PS00108">
    <property type="entry name" value="PROTEIN_KINASE_ST"/>
    <property type="match status" value="1"/>
</dbReference>